<dbReference type="VEuPathDB" id="VectorBase:LLONM1_005903"/>
<dbReference type="VEuPathDB" id="VectorBase:LLOJ007295"/>
<dbReference type="EMBL" id="AJWK01024249">
    <property type="status" value="NOT_ANNOTATED_CDS"/>
    <property type="molecule type" value="Genomic_DNA"/>
</dbReference>
<keyword evidence="2" id="KW-0539">Nucleus</keyword>
<keyword evidence="6" id="KW-1185">Reference proteome</keyword>
<name>A0A1B0CQZ6_LUTLO</name>
<feature type="domain" description="HMG box" evidence="3">
    <location>
        <begin position="152"/>
        <end position="218"/>
    </location>
</feature>
<dbReference type="EMBL" id="GITU01009086">
    <property type="protein sequence ID" value="MBC1177789.1"/>
    <property type="molecule type" value="Transcribed_RNA"/>
</dbReference>
<feature type="DNA-binding region" description="HMG box" evidence="2">
    <location>
        <begin position="152"/>
        <end position="218"/>
    </location>
</feature>
<dbReference type="PANTHER" id="PTHR48112">
    <property type="entry name" value="HIGH MOBILITY GROUP PROTEIN DSP1"/>
    <property type="match status" value="1"/>
</dbReference>
<dbReference type="PROSITE" id="PS50118">
    <property type="entry name" value="HMG_BOX_2"/>
    <property type="match status" value="2"/>
</dbReference>
<dbReference type="SUPFAM" id="SSF47095">
    <property type="entry name" value="HMG-box"/>
    <property type="match status" value="2"/>
</dbReference>
<keyword evidence="1 2" id="KW-0238">DNA-binding</keyword>
<evidence type="ECO:0000313" key="6">
    <source>
        <dbReference type="Proteomes" id="UP000092461"/>
    </source>
</evidence>
<dbReference type="SMART" id="SM00398">
    <property type="entry name" value="HMG"/>
    <property type="match status" value="2"/>
</dbReference>
<dbReference type="Pfam" id="PF00505">
    <property type="entry name" value="HMG_box"/>
    <property type="match status" value="2"/>
</dbReference>
<proteinExistence type="predicted"/>
<organism evidence="5 6">
    <name type="scientific">Lutzomyia longipalpis</name>
    <name type="common">Sand fly</name>
    <dbReference type="NCBI Taxonomy" id="7200"/>
    <lineage>
        <taxon>Eukaryota</taxon>
        <taxon>Metazoa</taxon>
        <taxon>Ecdysozoa</taxon>
        <taxon>Arthropoda</taxon>
        <taxon>Hexapoda</taxon>
        <taxon>Insecta</taxon>
        <taxon>Pterygota</taxon>
        <taxon>Neoptera</taxon>
        <taxon>Endopterygota</taxon>
        <taxon>Diptera</taxon>
        <taxon>Nematocera</taxon>
        <taxon>Psychodoidea</taxon>
        <taxon>Psychodidae</taxon>
        <taxon>Lutzomyia</taxon>
        <taxon>Lutzomyia</taxon>
    </lineage>
</organism>
<dbReference type="GO" id="GO:0005634">
    <property type="term" value="C:nucleus"/>
    <property type="evidence" value="ECO:0007669"/>
    <property type="project" value="UniProtKB-UniRule"/>
</dbReference>
<dbReference type="InterPro" id="IPR009071">
    <property type="entry name" value="HMG_box_dom"/>
</dbReference>
<dbReference type="GO" id="GO:0003677">
    <property type="term" value="F:DNA binding"/>
    <property type="evidence" value="ECO:0007669"/>
    <property type="project" value="UniProtKB-UniRule"/>
</dbReference>
<reference evidence="5" key="3">
    <citation type="submission" date="2020-05" db="UniProtKB">
        <authorList>
            <consortium name="EnsemblMetazoa"/>
        </authorList>
    </citation>
    <scope>IDENTIFICATION</scope>
    <source>
        <strain evidence="5">Jacobina</strain>
    </source>
</reference>
<dbReference type="InterPro" id="IPR036910">
    <property type="entry name" value="HMG_box_dom_sf"/>
</dbReference>
<evidence type="ECO:0000256" key="1">
    <source>
        <dbReference type="ARBA" id="ARBA00023125"/>
    </source>
</evidence>
<accession>A0A1B0CQZ6</accession>
<evidence type="ECO:0000256" key="2">
    <source>
        <dbReference type="PROSITE-ProRule" id="PRU00267"/>
    </source>
</evidence>
<reference evidence="4" key="2">
    <citation type="journal article" date="2020" name="BMC">
        <title>Leishmania infection induces a limited differential gene expression in the sand fly midgut.</title>
        <authorList>
            <person name="Coutinho-Abreu I.V."/>
            <person name="Serafim T.D."/>
            <person name="Meneses C."/>
            <person name="Kamhawi S."/>
            <person name="Oliveira F."/>
            <person name="Valenzuela J.G."/>
        </authorList>
    </citation>
    <scope>NUCLEOTIDE SEQUENCE</scope>
    <source>
        <strain evidence="4">Jacobina</strain>
        <tissue evidence="4">Midgut</tissue>
    </source>
</reference>
<reference evidence="6" key="1">
    <citation type="submission" date="2012-05" db="EMBL/GenBank/DDBJ databases">
        <title>Whole Genome Assembly of Lutzomyia longipalpis.</title>
        <authorList>
            <person name="Richards S."/>
            <person name="Qu C."/>
            <person name="Dillon R."/>
            <person name="Worley K."/>
            <person name="Scherer S."/>
            <person name="Batterton M."/>
            <person name="Taylor A."/>
            <person name="Hawes A."/>
            <person name="Hernandez B."/>
            <person name="Kovar C."/>
            <person name="Mandapat C."/>
            <person name="Pham C."/>
            <person name="Qu C."/>
            <person name="Jing C."/>
            <person name="Bess C."/>
            <person name="Bandaranaike D."/>
            <person name="Ngo D."/>
            <person name="Ongeri F."/>
            <person name="Arias F."/>
            <person name="Lara F."/>
            <person name="Weissenberger G."/>
            <person name="Kamau G."/>
            <person name="Han H."/>
            <person name="Shen H."/>
            <person name="Dinh H."/>
            <person name="Khalil I."/>
            <person name="Jones J."/>
            <person name="Shafer J."/>
            <person name="Jayaseelan J."/>
            <person name="Quiroz J."/>
            <person name="Blankenburg K."/>
            <person name="Nguyen L."/>
            <person name="Jackson L."/>
            <person name="Francisco L."/>
            <person name="Tang L.-Y."/>
            <person name="Pu L.-L."/>
            <person name="Perales L."/>
            <person name="Lorensuhewa L."/>
            <person name="Munidasa M."/>
            <person name="Coyle M."/>
            <person name="Taylor M."/>
            <person name="Puazo M."/>
            <person name="Firestine M."/>
            <person name="Scheel M."/>
            <person name="Javaid M."/>
            <person name="Wang M."/>
            <person name="Li M."/>
            <person name="Tabassum N."/>
            <person name="Saada N."/>
            <person name="Osuji N."/>
            <person name="Aqrawi P."/>
            <person name="Fu Q."/>
            <person name="Thornton R."/>
            <person name="Raj R."/>
            <person name="Goodspeed R."/>
            <person name="Mata R."/>
            <person name="Najjar R."/>
            <person name="Gubbala S."/>
            <person name="Lee S."/>
            <person name="Denson S."/>
            <person name="Patil S."/>
            <person name="Macmil S."/>
            <person name="Qi S."/>
            <person name="Matskevitch T."/>
            <person name="Palculict T."/>
            <person name="Mathew T."/>
            <person name="Vee V."/>
            <person name="Velamala V."/>
            <person name="Korchina V."/>
            <person name="Cai W."/>
            <person name="Liu W."/>
            <person name="Dai W."/>
            <person name="Zou X."/>
            <person name="Zhu Y."/>
            <person name="Zhang Y."/>
            <person name="Wu Y.-Q."/>
            <person name="Xin Y."/>
            <person name="Nazarath L."/>
            <person name="Kovar C."/>
            <person name="Han Y."/>
            <person name="Muzny D."/>
            <person name="Gibbs R."/>
        </authorList>
    </citation>
    <scope>NUCLEOTIDE SEQUENCE [LARGE SCALE GENOMIC DNA]</scope>
    <source>
        <strain evidence="6">Jacobina</strain>
    </source>
</reference>
<feature type="DNA-binding region" description="HMG box" evidence="2">
    <location>
        <begin position="47"/>
        <end position="115"/>
    </location>
</feature>
<dbReference type="InterPro" id="IPR050342">
    <property type="entry name" value="HMGB"/>
</dbReference>
<sequence>MFLHRVGSVISPLRGLLSAKTTLPLVQNAQNVSSKSAEERLGLPPKPKKPLTPYFRFMKEIRPKILAENSQISMTDVLKNVAKQWATVDDVRRQKYQEEFKKDQAVYLQKMTQYKSKLTDEQKENIQIMKESIAEAKEKREFRKKLRQLGKPKRPQSAFLIFLNDERKKNPQKGAATREWLNEAAAKWTNLPQKTKDAYVQVSTANREKYQEELGKWEKQMVKQGHLDVVRQEALIEDRPPKPSKRSAKP</sequence>
<evidence type="ECO:0000259" key="3">
    <source>
        <dbReference type="PROSITE" id="PS50118"/>
    </source>
</evidence>
<dbReference type="Gene3D" id="1.10.30.10">
    <property type="entry name" value="High mobility group box domain"/>
    <property type="match status" value="2"/>
</dbReference>
<evidence type="ECO:0000313" key="5">
    <source>
        <dbReference type="EnsemblMetazoa" id="LLOJ007295-PA"/>
    </source>
</evidence>
<feature type="domain" description="HMG box" evidence="3">
    <location>
        <begin position="47"/>
        <end position="115"/>
    </location>
</feature>
<evidence type="ECO:0000313" key="4">
    <source>
        <dbReference type="EMBL" id="MBC1177789.1"/>
    </source>
</evidence>
<dbReference type="EnsemblMetazoa" id="LLOJ007295-RA">
    <property type="protein sequence ID" value="LLOJ007295-PA"/>
    <property type="gene ID" value="LLOJ007295"/>
</dbReference>
<protein>
    <submittedName>
        <fullName evidence="4">Putative transcription factor a isoform x2</fullName>
    </submittedName>
</protein>
<dbReference type="AlphaFoldDB" id="A0A1B0CQZ6"/>
<dbReference type="Proteomes" id="UP000092461">
    <property type="component" value="Unassembled WGS sequence"/>
</dbReference>
<dbReference type="GO" id="GO:0006357">
    <property type="term" value="P:regulation of transcription by RNA polymerase II"/>
    <property type="evidence" value="ECO:0007669"/>
    <property type="project" value="TreeGrafter"/>
</dbReference>
<dbReference type="PANTHER" id="PTHR48112:SF22">
    <property type="entry name" value="MITOCHONDRIAL TRANSCRIPTION FACTOR A, ISOFORM B"/>
    <property type="match status" value="1"/>
</dbReference>